<dbReference type="EMBL" id="GBRH01187564">
    <property type="protein sequence ID" value="JAE10332.1"/>
    <property type="molecule type" value="Transcribed_RNA"/>
</dbReference>
<protein>
    <submittedName>
        <fullName evidence="2">Uncharacterized protein</fullName>
    </submittedName>
</protein>
<feature type="transmembrane region" description="Helical" evidence="1">
    <location>
        <begin position="12"/>
        <end position="31"/>
    </location>
</feature>
<dbReference type="AlphaFoldDB" id="A0A0A9FD93"/>
<organism evidence="2">
    <name type="scientific">Arundo donax</name>
    <name type="common">Giant reed</name>
    <name type="synonym">Donax arundinaceus</name>
    <dbReference type="NCBI Taxonomy" id="35708"/>
    <lineage>
        <taxon>Eukaryota</taxon>
        <taxon>Viridiplantae</taxon>
        <taxon>Streptophyta</taxon>
        <taxon>Embryophyta</taxon>
        <taxon>Tracheophyta</taxon>
        <taxon>Spermatophyta</taxon>
        <taxon>Magnoliopsida</taxon>
        <taxon>Liliopsida</taxon>
        <taxon>Poales</taxon>
        <taxon>Poaceae</taxon>
        <taxon>PACMAD clade</taxon>
        <taxon>Arundinoideae</taxon>
        <taxon>Arundineae</taxon>
        <taxon>Arundo</taxon>
    </lineage>
</organism>
<name>A0A0A9FD93_ARUDO</name>
<accession>A0A0A9FD93</accession>
<keyword evidence="1" id="KW-1133">Transmembrane helix</keyword>
<keyword evidence="1" id="KW-0812">Transmembrane</keyword>
<evidence type="ECO:0000256" key="1">
    <source>
        <dbReference type="SAM" id="Phobius"/>
    </source>
</evidence>
<proteinExistence type="predicted"/>
<keyword evidence="1" id="KW-0472">Membrane</keyword>
<reference evidence="2" key="1">
    <citation type="submission" date="2014-09" db="EMBL/GenBank/DDBJ databases">
        <authorList>
            <person name="Magalhaes I.L.F."/>
            <person name="Oliveira U."/>
            <person name="Santos F.R."/>
            <person name="Vidigal T.H.D.A."/>
            <person name="Brescovit A.D."/>
            <person name="Santos A.J."/>
        </authorList>
    </citation>
    <scope>NUCLEOTIDE SEQUENCE</scope>
    <source>
        <tissue evidence="2">Shoot tissue taken approximately 20 cm above the soil surface</tissue>
    </source>
</reference>
<reference evidence="2" key="2">
    <citation type="journal article" date="2015" name="Data Brief">
        <title>Shoot transcriptome of the giant reed, Arundo donax.</title>
        <authorList>
            <person name="Barrero R.A."/>
            <person name="Guerrero F.D."/>
            <person name="Moolhuijzen P."/>
            <person name="Goolsby J.A."/>
            <person name="Tidwell J."/>
            <person name="Bellgard S.E."/>
            <person name="Bellgard M.I."/>
        </authorList>
    </citation>
    <scope>NUCLEOTIDE SEQUENCE</scope>
    <source>
        <tissue evidence="2">Shoot tissue taken approximately 20 cm above the soil surface</tissue>
    </source>
</reference>
<evidence type="ECO:0000313" key="2">
    <source>
        <dbReference type="EMBL" id="JAE10332.1"/>
    </source>
</evidence>
<sequence length="37" mass="4468">MINYTSFSLTKGILFLKEVLLSFIYHFRIWVVKLPYS</sequence>